<organism evidence="6 7">
    <name type="scientific">Mucor flavus</name>
    <dbReference type="NCBI Taxonomy" id="439312"/>
    <lineage>
        <taxon>Eukaryota</taxon>
        <taxon>Fungi</taxon>
        <taxon>Fungi incertae sedis</taxon>
        <taxon>Mucoromycota</taxon>
        <taxon>Mucoromycotina</taxon>
        <taxon>Mucoromycetes</taxon>
        <taxon>Mucorales</taxon>
        <taxon>Mucorineae</taxon>
        <taxon>Mucoraceae</taxon>
        <taxon>Mucor</taxon>
    </lineage>
</organism>
<gene>
    <name evidence="6" type="ORF">MFLAVUS_001151</name>
</gene>
<evidence type="ECO:0000256" key="2">
    <source>
        <dbReference type="ARBA" id="ARBA00023027"/>
    </source>
</evidence>
<dbReference type="InterPro" id="IPR022383">
    <property type="entry name" value="Lactate/malate_DH_C"/>
</dbReference>
<dbReference type="InterPro" id="IPR001236">
    <property type="entry name" value="Lactate/malate_DH_N"/>
</dbReference>
<evidence type="ECO:0000259" key="5">
    <source>
        <dbReference type="Pfam" id="PF02866"/>
    </source>
</evidence>
<keyword evidence="2" id="KW-0520">NAD</keyword>
<name>A0ABP9YLN8_9FUNG</name>
<dbReference type="InterPro" id="IPR036291">
    <property type="entry name" value="NAD(P)-bd_dom_sf"/>
</dbReference>
<comment type="similarity">
    <text evidence="3">Belongs to the LDH/MDH superfamily.</text>
</comment>
<comment type="caution">
    <text evidence="6">The sequence shown here is derived from an EMBL/GenBank/DDBJ whole genome shotgun (WGS) entry which is preliminary data.</text>
</comment>
<evidence type="ECO:0000313" key="7">
    <source>
        <dbReference type="Proteomes" id="UP001473302"/>
    </source>
</evidence>
<evidence type="ECO:0000256" key="1">
    <source>
        <dbReference type="ARBA" id="ARBA00023002"/>
    </source>
</evidence>
<dbReference type="Gene3D" id="3.90.110.10">
    <property type="entry name" value="Lactate dehydrogenase/glycoside hydrolase, family 4, C-terminal"/>
    <property type="match status" value="1"/>
</dbReference>
<evidence type="ECO:0000259" key="4">
    <source>
        <dbReference type="Pfam" id="PF00056"/>
    </source>
</evidence>
<feature type="domain" description="Lactate/malate dehydrogenase N-terminal" evidence="4">
    <location>
        <begin position="2"/>
        <end position="119"/>
    </location>
</feature>
<dbReference type="Gene3D" id="3.40.50.720">
    <property type="entry name" value="NAD(P)-binding Rossmann-like Domain"/>
    <property type="match status" value="1"/>
</dbReference>
<dbReference type="SUPFAM" id="SSF51735">
    <property type="entry name" value="NAD(P)-binding Rossmann-fold domains"/>
    <property type="match status" value="1"/>
</dbReference>
<protein>
    <submittedName>
        <fullName evidence="6">Uncharacterized protein</fullName>
    </submittedName>
</protein>
<keyword evidence="1 3" id="KW-0560">Oxidoreductase</keyword>
<proteinExistence type="inferred from homology"/>
<evidence type="ECO:0000313" key="6">
    <source>
        <dbReference type="EMBL" id="GAA5807772.1"/>
    </source>
</evidence>
<sequence length="297" mass="33617">MEDLAKEILLVDMSTNIVQGQVLDLAEASEGTDIVLRAGTFKEAGQSSLVIITADVEPYEDEERNEWLTRSRRLFLGIMSSMSPIHDDILILVASEPSDLYVHVLADYFPRLSPKRVFGIGTAMATFRFQTWLTQLTNTTVNDIKDAYCIGTISDPIVVWSCAKVQDSPIAFIPLLVSQRSTSDTIVSNHRYHLIRKRKGRAWYGVAATVTRLIKEFLNSHKKTSDQVMTGTSKDQRTWVLSVYVPHLDAYMSWPVKLNTHGIEEIVRLPLSSDELEKVNEVKKSNQYDFHRSAQLL</sequence>
<dbReference type="Pfam" id="PF00056">
    <property type="entry name" value="Ldh_1_N"/>
    <property type="match status" value="1"/>
</dbReference>
<dbReference type="EMBL" id="BAABUK010000003">
    <property type="protein sequence ID" value="GAA5807772.1"/>
    <property type="molecule type" value="Genomic_DNA"/>
</dbReference>
<dbReference type="SUPFAM" id="SSF56327">
    <property type="entry name" value="LDH C-terminal domain-like"/>
    <property type="match status" value="1"/>
</dbReference>
<feature type="domain" description="Lactate/malate dehydrogenase C-terminal" evidence="5">
    <location>
        <begin position="125"/>
        <end position="284"/>
    </location>
</feature>
<dbReference type="InterPro" id="IPR015955">
    <property type="entry name" value="Lactate_DH/Glyco_Ohase_4_C"/>
</dbReference>
<dbReference type="PANTHER" id="PTHR43128">
    <property type="entry name" value="L-2-HYDROXYCARBOXYLATE DEHYDROGENASE (NAD(P)(+))"/>
    <property type="match status" value="1"/>
</dbReference>
<dbReference type="Proteomes" id="UP001473302">
    <property type="component" value="Unassembled WGS sequence"/>
</dbReference>
<accession>A0ABP9YLN8</accession>
<dbReference type="PANTHER" id="PTHR43128:SF16">
    <property type="entry name" value="L-LACTATE DEHYDROGENASE"/>
    <property type="match status" value="1"/>
</dbReference>
<dbReference type="Pfam" id="PF02866">
    <property type="entry name" value="Ldh_1_C"/>
    <property type="match status" value="1"/>
</dbReference>
<keyword evidence="7" id="KW-1185">Reference proteome</keyword>
<reference evidence="6 7" key="1">
    <citation type="submission" date="2024-04" db="EMBL/GenBank/DDBJ databases">
        <title>genome sequences of Mucor flavus KT1a and Helicostylum pulchrum KT1b strains isolated from the surface of a dry-aged beef.</title>
        <authorList>
            <person name="Toyotome T."/>
            <person name="Hosono M."/>
            <person name="Torimaru M."/>
            <person name="Fukuda K."/>
            <person name="Mikami N."/>
        </authorList>
    </citation>
    <scope>NUCLEOTIDE SEQUENCE [LARGE SCALE GENOMIC DNA]</scope>
    <source>
        <strain evidence="6 7">KT1a</strain>
    </source>
</reference>
<evidence type="ECO:0000256" key="3">
    <source>
        <dbReference type="RuleBase" id="RU003369"/>
    </source>
</evidence>
<dbReference type="InterPro" id="IPR001557">
    <property type="entry name" value="L-lactate/malate_DH"/>
</dbReference>
<dbReference type="PIRSF" id="PIRSF000102">
    <property type="entry name" value="Lac_mal_DH"/>
    <property type="match status" value="1"/>
</dbReference>